<comment type="caution">
    <text evidence="3">The sequence shown here is derived from an EMBL/GenBank/DDBJ whole genome shotgun (WGS) entry which is preliminary data.</text>
</comment>
<name>A0ABT1XNG4_9SPHN</name>
<dbReference type="SUPFAM" id="SSF52096">
    <property type="entry name" value="ClpP/crotonase"/>
    <property type="match status" value="1"/>
</dbReference>
<dbReference type="Pfam" id="PF00378">
    <property type="entry name" value="ECH_1"/>
    <property type="match status" value="1"/>
</dbReference>
<dbReference type="InterPro" id="IPR029045">
    <property type="entry name" value="ClpP/crotonase-like_dom_sf"/>
</dbReference>
<dbReference type="RefSeq" id="WP_257594236.1">
    <property type="nucleotide sequence ID" value="NZ_JANKHH010000001.1"/>
</dbReference>
<evidence type="ECO:0000313" key="4">
    <source>
        <dbReference type="Proteomes" id="UP001206067"/>
    </source>
</evidence>
<dbReference type="GO" id="GO:0004300">
    <property type="term" value="F:enoyl-CoA hydratase activity"/>
    <property type="evidence" value="ECO:0007669"/>
    <property type="project" value="UniProtKB-EC"/>
</dbReference>
<proteinExistence type="inferred from homology"/>
<evidence type="ECO:0000313" key="3">
    <source>
        <dbReference type="EMBL" id="MCR2832471.1"/>
    </source>
</evidence>
<dbReference type="PANTHER" id="PTHR43802">
    <property type="entry name" value="ENOYL-COA HYDRATASE"/>
    <property type="match status" value="1"/>
</dbReference>
<dbReference type="PANTHER" id="PTHR43802:SF1">
    <property type="entry name" value="IP11341P-RELATED"/>
    <property type="match status" value="1"/>
</dbReference>
<protein>
    <submittedName>
        <fullName evidence="3">Enoyl-CoA hydratase</fullName>
        <ecNumber evidence="3">4.2.1.17</ecNumber>
    </submittedName>
</protein>
<dbReference type="Proteomes" id="UP001206067">
    <property type="component" value="Unassembled WGS sequence"/>
</dbReference>
<evidence type="ECO:0000256" key="2">
    <source>
        <dbReference type="SAM" id="MobiDB-lite"/>
    </source>
</evidence>
<gene>
    <name evidence="3" type="ORF">NSO95_00810</name>
</gene>
<accession>A0ABT1XNG4</accession>
<keyword evidence="3" id="KW-0456">Lyase</keyword>
<sequence>MSETVLCEVADGIATVTLNRPDAMNALSKALRHRLFEVMTAVDGDAAVRAVILTGAGERAFTAGLDLKELGSQPGGLGAANAEGADENPVKAIELCRKPVIGAINGVAITGGFEVALACDVLIASTNARFADTHARVGIYPGWGLSQKLSRMIGISRAKELSFTGNFLDAETAKAWGLVNHVVAPDELLPLARKLAADMATIDPAFLANYKRLIDEGYAATFADGLARETRLSSAANAKVTPEDVEARRAAVQQRGRSQ</sequence>
<dbReference type="EMBL" id="JANKHH010000001">
    <property type="protein sequence ID" value="MCR2832471.1"/>
    <property type="molecule type" value="Genomic_DNA"/>
</dbReference>
<organism evidence="3 4">
    <name type="scientific">Parerythrobacter lacustris</name>
    <dbReference type="NCBI Taxonomy" id="2969984"/>
    <lineage>
        <taxon>Bacteria</taxon>
        <taxon>Pseudomonadati</taxon>
        <taxon>Pseudomonadota</taxon>
        <taxon>Alphaproteobacteria</taxon>
        <taxon>Sphingomonadales</taxon>
        <taxon>Erythrobacteraceae</taxon>
        <taxon>Parerythrobacter</taxon>
    </lineage>
</organism>
<dbReference type="EC" id="4.2.1.17" evidence="3"/>
<reference evidence="3 4" key="1">
    <citation type="submission" date="2022-08" db="EMBL/GenBank/DDBJ databases">
        <title>Polyphasic taxonomy analysis of Qipengyuania sp.RS5-5.</title>
        <authorList>
            <person name="Xamxidin M."/>
            <person name="Wu M."/>
        </authorList>
    </citation>
    <scope>NUCLEOTIDE SEQUENCE [LARGE SCALE GENOMIC DNA]</scope>
    <source>
        <strain evidence="3 4">RS5-5</strain>
    </source>
</reference>
<keyword evidence="4" id="KW-1185">Reference proteome</keyword>
<feature type="region of interest" description="Disordered" evidence="2">
    <location>
        <begin position="237"/>
        <end position="259"/>
    </location>
</feature>
<comment type="similarity">
    <text evidence="1">Belongs to the enoyl-CoA hydratase/isomerase family.</text>
</comment>
<dbReference type="InterPro" id="IPR001753">
    <property type="entry name" value="Enoyl-CoA_hydra/iso"/>
</dbReference>
<dbReference type="Gene3D" id="3.90.226.10">
    <property type="entry name" value="2-enoyl-CoA Hydratase, Chain A, domain 1"/>
    <property type="match status" value="1"/>
</dbReference>
<evidence type="ECO:0000256" key="1">
    <source>
        <dbReference type="ARBA" id="ARBA00005254"/>
    </source>
</evidence>
<dbReference type="NCBIfam" id="NF004840">
    <property type="entry name" value="PRK06190.1"/>
    <property type="match status" value="1"/>
</dbReference>
<dbReference type="CDD" id="cd06558">
    <property type="entry name" value="crotonase-like"/>
    <property type="match status" value="1"/>
</dbReference>